<dbReference type="PANTHER" id="PTHR33048:SF47">
    <property type="entry name" value="INTEGRAL MEMBRANE PROTEIN-RELATED"/>
    <property type="match status" value="1"/>
</dbReference>
<keyword evidence="3 6" id="KW-1133">Transmembrane helix</keyword>
<dbReference type="PANTHER" id="PTHR33048">
    <property type="entry name" value="PTH11-LIKE INTEGRAL MEMBRANE PROTEIN (AFU_ORTHOLOGUE AFUA_5G11245)"/>
    <property type="match status" value="1"/>
</dbReference>
<feature type="transmembrane region" description="Helical" evidence="6">
    <location>
        <begin position="125"/>
        <end position="146"/>
    </location>
</feature>
<comment type="subcellular location">
    <subcellularLocation>
        <location evidence="1">Membrane</location>
        <topology evidence="1">Multi-pass membrane protein</topology>
    </subcellularLocation>
</comment>
<evidence type="ECO:0000256" key="3">
    <source>
        <dbReference type="ARBA" id="ARBA00022989"/>
    </source>
</evidence>
<gene>
    <name evidence="8" type="ORF">DM02DRAFT_565534</name>
</gene>
<keyword evidence="2 6" id="KW-0812">Transmembrane</keyword>
<dbReference type="GO" id="GO:0016020">
    <property type="term" value="C:membrane"/>
    <property type="evidence" value="ECO:0007669"/>
    <property type="project" value="UniProtKB-SubCell"/>
</dbReference>
<feature type="transmembrane region" description="Helical" evidence="6">
    <location>
        <begin position="206"/>
        <end position="227"/>
    </location>
</feature>
<dbReference type="STRING" id="97972.A0A2V1DM37"/>
<keyword evidence="9" id="KW-1185">Reference proteome</keyword>
<comment type="similarity">
    <text evidence="5">Belongs to the SAT4 family.</text>
</comment>
<evidence type="ECO:0000256" key="4">
    <source>
        <dbReference type="ARBA" id="ARBA00023136"/>
    </source>
</evidence>
<dbReference type="OrthoDB" id="2988756at2759"/>
<name>A0A2V1DM37_9PLEO</name>
<organism evidence="8 9">
    <name type="scientific">Periconia macrospinosa</name>
    <dbReference type="NCBI Taxonomy" id="97972"/>
    <lineage>
        <taxon>Eukaryota</taxon>
        <taxon>Fungi</taxon>
        <taxon>Dikarya</taxon>
        <taxon>Ascomycota</taxon>
        <taxon>Pezizomycotina</taxon>
        <taxon>Dothideomycetes</taxon>
        <taxon>Pleosporomycetidae</taxon>
        <taxon>Pleosporales</taxon>
        <taxon>Massarineae</taxon>
        <taxon>Periconiaceae</taxon>
        <taxon>Periconia</taxon>
    </lineage>
</organism>
<dbReference type="InterPro" id="IPR049326">
    <property type="entry name" value="Rhodopsin_dom_fungi"/>
</dbReference>
<reference evidence="8 9" key="1">
    <citation type="journal article" date="2018" name="Sci. Rep.">
        <title>Comparative genomics provides insights into the lifestyle and reveals functional heterogeneity of dark septate endophytic fungi.</title>
        <authorList>
            <person name="Knapp D.G."/>
            <person name="Nemeth J.B."/>
            <person name="Barry K."/>
            <person name="Hainaut M."/>
            <person name="Henrissat B."/>
            <person name="Johnson J."/>
            <person name="Kuo A."/>
            <person name="Lim J.H.P."/>
            <person name="Lipzen A."/>
            <person name="Nolan M."/>
            <person name="Ohm R.A."/>
            <person name="Tamas L."/>
            <person name="Grigoriev I.V."/>
            <person name="Spatafora J.W."/>
            <person name="Nagy L.G."/>
            <person name="Kovacs G.M."/>
        </authorList>
    </citation>
    <scope>NUCLEOTIDE SEQUENCE [LARGE SCALE GENOMIC DNA]</scope>
    <source>
        <strain evidence="8 9">DSE2036</strain>
    </source>
</reference>
<evidence type="ECO:0000259" key="7">
    <source>
        <dbReference type="Pfam" id="PF20684"/>
    </source>
</evidence>
<evidence type="ECO:0000313" key="9">
    <source>
        <dbReference type="Proteomes" id="UP000244855"/>
    </source>
</evidence>
<feature type="transmembrane region" description="Helical" evidence="6">
    <location>
        <begin position="247"/>
        <end position="263"/>
    </location>
</feature>
<dbReference type="InterPro" id="IPR052337">
    <property type="entry name" value="SAT4-like"/>
</dbReference>
<keyword evidence="4 6" id="KW-0472">Membrane</keyword>
<feature type="transmembrane region" description="Helical" evidence="6">
    <location>
        <begin position="12"/>
        <end position="28"/>
    </location>
</feature>
<evidence type="ECO:0000256" key="2">
    <source>
        <dbReference type="ARBA" id="ARBA00022692"/>
    </source>
</evidence>
<feature type="domain" description="Rhodopsin" evidence="7">
    <location>
        <begin position="23"/>
        <end position="264"/>
    </location>
</feature>
<dbReference type="Pfam" id="PF20684">
    <property type="entry name" value="Fung_rhodopsin"/>
    <property type="match status" value="1"/>
</dbReference>
<evidence type="ECO:0000256" key="6">
    <source>
        <dbReference type="SAM" id="Phobius"/>
    </source>
</evidence>
<dbReference type="AlphaFoldDB" id="A0A2V1DM37"/>
<evidence type="ECO:0000256" key="5">
    <source>
        <dbReference type="ARBA" id="ARBA00038359"/>
    </source>
</evidence>
<feature type="transmembrane region" description="Helical" evidence="6">
    <location>
        <begin position="95"/>
        <end position="113"/>
    </location>
</feature>
<protein>
    <recommendedName>
        <fullName evidence="7">Rhodopsin domain-containing protein</fullName>
    </recommendedName>
</protein>
<dbReference type="Proteomes" id="UP000244855">
    <property type="component" value="Unassembled WGS sequence"/>
</dbReference>
<feature type="transmembrane region" description="Helical" evidence="6">
    <location>
        <begin position="173"/>
        <end position="194"/>
    </location>
</feature>
<sequence length="355" mass="39614">MVNTAQVETWTEYAIGVIVILIRIFSRCRVIGRKWDGDDYIIIIALLAFTSYFVHIEIIGRNGVNIGLTDEQRAQFTQETIRHLILGSKLLVSGWISWAVLIWSLKACMLFFYARLTRGVWQRKLVVATAIITTITFVTLVLVILFHCHPLHLQWQIRPDPGRACSLQSANHISYAVLNILTDVLLLLIPLPIIWTIIKLDTKRKIGLCVMFSSGIFLIIATILRTINAQGNAGQNAVAILWSNREAMIAVITINIPALRPLASTRFWRRGGYSSHDYSLRGYSSHGQSGFARSGAPQNDSQSALRGDLLDDELVKQAIATEEGQHEIHALTTITVASKDVEAVPETTKNAFTVL</sequence>
<feature type="transmembrane region" description="Helical" evidence="6">
    <location>
        <begin position="40"/>
        <end position="60"/>
    </location>
</feature>
<evidence type="ECO:0000313" key="8">
    <source>
        <dbReference type="EMBL" id="PVH98901.1"/>
    </source>
</evidence>
<dbReference type="EMBL" id="KZ805403">
    <property type="protein sequence ID" value="PVH98901.1"/>
    <property type="molecule type" value="Genomic_DNA"/>
</dbReference>
<accession>A0A2V1DM37</accession>
<proteinExistence type="inferred from homology"/>
<evidence type="ECO:0000256" key="1">
    <source>
        <dbReference type="ARBA" id="ARBA00004141"/>
    </source>
</evidence>